<dbReference type="AlphaFoldDB" id="A0AAW1GNF6"/>
<dbReference type="Gene3D" id="3.30.450.50">
    <property type="entry name" value="Longin domain"/>
    <property type="match status" value="1"/>
</dbReference>
<feature type="transmembrane region" description="Helical" evidence="1">
    <location>
        <begin position="261"/>
        <end position="283"/>
    </location>
</feature>
<dbReference type="InterPro" id="IPR044783">
    <property type="entry name" value="PHYL"/>
</dbReference>
<sequence>MISNPNLVHYTCIAHNTNIDSGDSTILAEFNSGDSSLNELAQQCLHHTPPHHTNFSQTFKNQTFTFLLDYPFVYFGIFDPNFMKFDQFNLLGKLRDTLNRTIKGNPNQKFTSFCLQGEIHPIFHKLLSKSLDFDTNNSNNDHNNVSFSTVSGSSKGRKMMGLGMLNCCKNSKGVKKKRMSMSSESVSNNSKEALMEGKVNVSDNNVDVGEVKSREIVCENGVCLLNPHGNGHNNRNNSNNINSNGNGYVRRQKAKKKWKQIVWIVLVLDLAICLILFGIWLFVCQGFQCIEG</sequence>
<name>A0AAW1GNF6_SAPOF</name>
<evidence type="ECO:0000256" key="1">
    <source>
        <dbReference type="SAM" id="Phobius"/>
    </source>
</evidence>
<keyword evidence="3" id="KW-1185">Reference proteome</keyword>
<accession>A0AAW1GNF6</accession>
<proteinExistence type="predicted"/>
<reference evidence="2" key="1">
    <citation type="submission" date="2024-03" db="EMBL/GenBank/DDBJ databases">
        <title>WGS assembly of Saponaria officinalis var. Norfolk2.</title>
        <authorList>
            <person name="Jenkins J."/>
            <person name="Shu S."/>
            <person name="Grimwood J."/>
            <person name="Barry K."/>
            <person name="Goodstein D."/>
            <person name="Schmutz J."/>
            <person name="Leebens-Mack J."/>
            <person name="Osbourn A."/>
        </authorList>
    </citation>
    <scope>NUCLEOTIDE SEQUENCE [LARGE SCALE GENOMIC DNA]</scope>
    <source>
        <strain evidence="2">JIC</strain>
    </source>
</reference>
<gene>
    <name evidence="2" type="ORF">RND81_14G099700</name>
</gene>
<keyword evidence="1" id="KW-0472">Membrane</keyword>
<comment type="caution">
    <text evidence="2">The sequence shown here is derived from an EMBL/GenBank/DDBJ whole genome shotgun (WGS) entry which is preliminary data.</text>
</comment>
<dbReference type="SUPFAM" id="SSF64356">
    <property type="entry name" value="SNARE-like"/>
    <property type="match status" value="1"/>
</dbReference>
<dbReference type="PANTHER" id="PTHR47461:SF3">
    <property type="entry name" value="PHYTOLONGIN PHYL2.2"/>
    <property type="match status" value="1"/>
</dbReference>
<organism evidence="2 3">
    <name type="scientific">Saponaria officinalis</name>
    <name type="common">Common soapwort</name>
    <name type="synonym">Lychnis saponaria</name>
    <dbReference type="NCBI Taxonomy" id="3572"/>
    <lineage>
        <taxon>Eukaryota</taxon>
        <taxon>Viridiplantae</taxon>
        <taxon>Streptophyta</taxon>
        <taxon>Embryophyta</taxon>
        <taxon>Tracheophyta</taxon>
        <taxon>Spermatophyta</taxon>
        <taxon>Magnoliopsida</taxon>
        <taxon>eudicotyledons</taxon>
        <taxon>Gunneridae</taxon>
        <taxon>Pentapetalae</taxon>
        <taxon>Caryophyllales</taxon>
        <taxon>Caryophyllaceae</taxon>
        <taxon>Caryophylleae</taxon>
        <taxon>Saponaria</taxon>
    </lineage>
</organism>
<keyword evidence="1" id="KW-0812">Transmembrane</keyword>
<protein>
    <submittedName>
        <fullName evidence="2">Uncharacterized protein</fullName>
    </submittedName>
</protein>
<evidence type="ECO:0000313" key="2">
    <source>
        <dbReference type="EMBL" id="KAK9665241.1"/>
    </source>
</evidence>
<evidence type="ECO:0000313" key="3">
    <source>
        <dbReference type="Proteomes" id="UP001443914"/>
    </source>
</evidence>
<dbReference type="Proteomes" id="UP001443914">
    <property type="component" value="Unassembled WGS sequence"/>
</dbReference>
<keyword evidence="1" id="KW-1133">Transmembrane helix</keyword>
<dbReference type="PANTHER" id="PTHR47461">
    <property type="entry name" value="PHYTOLONGIN PHYL1.2"/>
    <property type="match status" value="1"/>
</dbReference>
<dbReference type="EMBL" id="JBDFQZ010000014">
    <property type="protein sequence ID" value="KAK9665241.1"/>
    <property type="molecule type" value="Genomic_DNA"/>
</dbReference>
<dbReference type="InterPro" id="IPR011012">
    <property type="entry name" value="Longin-like_dom_sf"/>
</dbReference>
<dbReference type="GO" id="GO:0016020">
    <property type="term" value="C:membrane"/>
    <property type="evidence" value="ECO:0007669"/>
    <property type="project" value="InterPro"/>
</dbReference>